<accession>A0ABX7R9D8</accession>
<name>A0ABX7R9D8_9GAMM</name>
<keyword evidence="2" id="KW-1185">Reference proteome</keyword>
<protein>
    <recommendedName>
        <fullName evidence="3">DUF4279 domain-containing protein</fullName>
    </recommendedName>
</protein>
<gene>
    <name evidence="1" type="ORF">HIV01_013045</name>
</gene>
<dbReference type="Proteomes" id="UP000663400">
    <property type="component" value="Chromosome"/>
</dbReference>
<evidence type="ECO:0000313" key="2">
    <source>
        <dbReference type="Proteomes" id="UP000663400"/>
    </source>
</evidence>
<dbReference type="RefSeq" id="WP_200607749.1">
    <property type="nucleotide sequence ID" value="NZ_CP071517.1"/>
</dbReference>
<evidence type="ECO:0000313" key="1">
    <source>
        <dbReference type="EMBL" id="QSX74128.1"/>
    </source>
</evidence>
<dbReference type="EMBL" id="CP071517">
    <property type="protein sequence ID" value="QSX74128.1"/>
    <property type="molecule type" value="Genomic_DNA"/>
</dbReference>
<evidence type="ECO:0008006" key="3">
    <source>
        <dbReference type="Google" id="ProtNLM"/>
    </source>
</evidence>
<reference evidence="1 2" key="1">
    <citation type="submission" date="2021-02" db="EMBL/GenBank/DDBJ databases">
        <title>Lysobacter arenosi sp. nov., isolated from soil of gangwondo yeongwol, south Korea.</title>
        <authorList>
            <person name="Kim K.R."/>
            <person name="Kim K.H."/>
            <person name="Jeon C.O."/>
        </authorList>
    </citation>
    <scope>NUCLEOTIDE SEQUENCE [LARGE SCALE GENOMIC DNA]</scope>
    <source>
        <strain evidence="1 2">R7</strain>
    </source>
</reference>
<organism evidence="1 2">
    <name type="scientific">Lysobacter arenosi</name>
    <dbReference type="NCBI Taxonomy" id="2795387"/>
    <lineage>
        <taxon>Bacteria</taxon>
        <taxon>Pseudomonadati</taxon>
        <taxon>Pseudomonadota</taxon>
        <taxon>Gammaproteobacteria</taxon>
        <taxon>Lysobacterales</taxon>
        <taxon>Lysobacteraceae</taxon>
        <taxon>Lysobacter</taxon>
    </lineage>
</organism>
<sequence length="141" mass="15713">MNPYSYRVSLRATHPSADLAPLFEQLGFAPRRSWRAGQAKPLDGGQGVYRDSYGYAELTPDGQPREWSREQIEDFLRAVHQRLSIHRDCLHAFAAQGGRCGLFVGLFGEQAFGFELQPELSAGLAELKLTLSFDFHPGDDG</sequence>
<proteinExistence type="predicted"/>